<dbReference type="EMBL" id="LAZR01023903">
    <property type="protein sequence ID" value="KKL76917.1"/>
    <property type="molecule type" value="Genomic_DNA"/>
</dbReference>
<name>A0A0F9HP72_9ZZZZ</name>
<organism evidence="1">
    <name type="scientific">marine sediment metagenome</name>
    <dbReference type="NCBI Taxonomy" id="412755"/>
    <lineage>
        <taxon>unclassified sequences</taxon>
        <taxon>metagenomes</taxon>
        <taxon>ecological metagenomes</taxon>
    </lineage>
</organism>
<proteinExistence type="predicted"/>
<gene>
    <name evidence="1" type="ORF">LCGC14_2040060</name>
</gene>
<comment type="caution">
    <text evidence="1">The sequence shown here is derived from an EMBL/GenBank/DDBJ whole genome shotgun (WGS) entry which is preliminary data.</text>
</comment>
<evidence type="ECO:0000313" key="1">
    <source>
        <dbReference type="EMBL" id="KKL76917.1"/>
    </source>
</evidence>
<protein>
    <submittedName>
        <fullName evidence="1">Uncharacterized protein</fullName>
    </submittedName>
</protein>
<reference evidence="1" key="1">
    <citation type="journal article" date="2015" name="Nature">
        <title>Complex archaea that bridge the gap between prokaryotes and eukaryotes.</title>
        <authorList>
            <person name="Spang A."/>
            <person name="Saw J.H."/>
            <person name="Jorgensen S.L."/>
            <person name="Zaremba-Niedzwiedzka K."/>
            <person name="Martijn J."/>
            <person name="Lind A.E."/>
            <person name="van Eijk R."/>
            <person name="Schleper C."/>
            <person name="Guy L."/>
            <person name="Ettema T.J."/>
        </authorList>
    </citation>
    <scope>NUCLEOTIDE SEQUENCE</scope>
</reference>
<feature type="non-terminal residue" evidence="1">
    <location>
        <position position="1"/>
    </location>
</feature>
<accession>A0A0F9HP72</accession>
<dbReference type="AlphaFoldDB" id="A0A0F9HP72"/>
<sequence>EFIANAHLIAAAVNACIKLNPDNPMAVAESISEMCEALKNLPRRKSILEDAAYTGGDVPKKWINDRGYFNDGYNQALKDVAKHNESALAKAEGGK</sequence>